<dbReference type="AlphaFoldDB" id="A0A811V059"/>
<comment type="caution">
    <text evidence="1">The sequence shown here is derived from an EMBL/GenBank/DDBJ whole genome shotgun (WGS) entry which is preliminary data.</text>
</comment>
<dbReference type="Proteomes" id="UP000606786">
    <property type="component" value="Unassembled WGS sequence"/>
</dbReference>
<reference evidence="1" key="1">
    <citation type="submission" date="2020-11" db="EMBL/GenBank/DDBJ databases">
        <authorList>
            <person name="Whitehead M."/>
        </authorList>
    </citation>
    <scope>NUCLEOTIDE SEQUENCE</scope>
    <source>
        <strain evidence="1">EGII</strain>
    </source>
</reference>
<organism evidence="1 2">
    <name type="scientific">Ceratitis capitata</name>
    <name type="common">Mediterranean fruit fly</name>
    <name type="synonym">Tephritis capitata</name>
    <dbReference type="NCBI Taxonomy" id="7213"/>
    <lineage>
        <taxon>Eukaryota</taxon>
        <taxon>Metazoa</taxon>
        <taxon>Ecdysozoa</taxon>
        <taxon>Arthropoda</taxon>
        <taxon>Hexapoda</taxon>
        <taxon>Insecta</taxon>
        <taxon>Pterygota</taxon>
        <taxon>Neoptera</taxon>
        <taxon>Endopterygota</taxon>
        <taxon>Diptera</taxon>
        <taxon>Brachycera</taxon>
        <taxon>Muscomorpha</taxon>
        <taxon>Tephritoidea</taxon>
        <taxon>Tephritidae</taxon>
        <taxon>Ceratitis</taxon>
        <taxon>Ceratitis</taxon>
    </lineage>
</organism>
<keyword evidence="2" id="KW-1185">Reference proteome</keyword>
<dbReference type="OrthoDB" id="7832966at2759"/>
<gene>
    <name evidence="1" type="ORF">CCAP1982_LOCUS11728</name>
</gene>
<name>A0A811V059_CERCA</name>
<evidence type="ECO:0000313" key="2">
    <source>
        <dbReference type="Proteomes" id="UP000606786"/>
    </source>
</evidence>
<proteinExistence type="predicted"/>
<evidence type="ECO:0000313" key="1">
    <source>
        <dbReference type="EMBL" id="CAD7003266.1"/>
    </source>
</evidence>
<sequence length="180" mass="19869">MSIDFKDNNLARNHSGIVLRSSESLNDRKAKSALRIIVTLAPSYLAYVTLGNEKINKSADVLDELSDIQQNKIIKYYDRLSQIPISNVPTCISERQLYHSSHRSSRRKTASKNYTSTTHAPIKTVATSTTRLLQSEDMATPYRNVNASSLSTHAVRASAIFANAMSALGTVKINPPEDST</sequence>
<accession>A0A811V059</accession>
<dbReference type="EMBL" id="CAJHJT010000034">
    <property type="protein sequence ID" value="CAD7003266.1"/>
    <property type="molecule type" value="Genomic_DNA"/>
</dbReference>
<protein>
    <submittedName>
        <fullName evidence="1">(Mediterranean fruit fly) hypothetical protein</fullName>
    </submittedName>
</protein>